<feature type="compositionally biased region" description="Polar residues" evidence="1">
    <location>
        <begin position="354"/>
        <end position="364"/>
    </location>
</feature>
<dbReference type="AlphaFoldDB" id="A0A212IV68"/>
<dbReference type="InterPro" id="IPR005094">
    <property type="entry name" value="Endonuclease_MobA/VirD2"/>
</dbReference>
<feature type="compositionally biased region" description="Basic and acidic residues" evidence="1">
    <location>
        <begin position="344"/>
        <end position="353"/>
    </location>
</feature>
<gene>
    <name evidence="3" type="ORF">KL86DYS2_10118</name>
</gene>
<reference evidence="3" key="1">
    <citation type="submission" date="2016-04" db="EMBL/GenBank/DDBJ databases">
        <authorList>
            <person name="Evans L.H."/>
            <person name="Alamgir A."/>
            <person name="Owens N."/>
            <person name="Weber N.D."/>
            <person name="Virtaneva K."/>
            <person name="Barbian K."/>
            <person name="Babar A."/>
            <person name="Rosenke K."/>
        </authorList>
    </citation>
    <scope>NUCLEOTIDE SEQUENCE</scope>
    <source>
        <strain evidence="3">86-2</strain>
    </source>
</reference>
<name>A0A212IV68_9BACT</name>
<accession>A0A212IV68</accession>
<evidence type="ECO:0000313" key="3">
    <source>
        <dbReference type="EMBL" id="SBV91072.1"/>
    </source>
</evidence>
<feature type="compositionally biased region" description="Basic residues" evidence="1">
    <location>
        <begin position="408"/>
        <end position="422"/>
    </location>
</feature>
<protein>
    <recommendedName>
        <fullName evidence="2">MobA/VirD2-like nuclease domain-containing protein</fullName>
    </recommendedName>
</protein>
<dbReference type="Pfam" id="PF03432">
    <property type="entry name" value="Relaxase"/>
    <property type="match status" value="1"/>
</dbReference>
<organism evidence="3">
    <name type="scientific">uncultured Dysgonomonas sp</name>
    <dbReference type="NCBI Taxonomy" id="206096"/>
    <lineage>
        <taxon>Bacteria</taxon>
        <taxon>Pseudomonadati</taxon>
        <taxon>Bacteroidota</taxon>
        <taxon>Bacteroidia</taxon>
        <taxon>Bacteroidales</taxon>
        <taxon>Dysgonomonadaceae</taxon>
        <taxon>Dysgonomonas</taxon>
        <taxon>environmental samples</taxon>
    </lineage>
</organism>
<feature type="region of interest" description="Disordered" evidence="1">
    <location>
        <begin position="344"/>
        <end position="422"/>
    </location>
</feature>
<evidence type="ECO:0000256" key="1">
    <source>
        <dbReference type="SAM" id="MobiDB-lite"/>
    </source>
</evidence>
<dbReference type="EMBL" id="FLUL01000001">
    <property type="protein sequence ID" value="SBV91072.1"/>
    <property type="molecule type" value="Genomic_DNA"/>
</dbReference>
<feature type="domain" description="MobA/VirD2-like nuclease" evidence="2">
    <location>
        <begin position="17"/>
        <end position="151"/>
    </location>
</feature>
<sequence>MVAKISHGSNLYGALSYNQEKVDEGLGKVLATNLVIEPTDGAFNASACMQDFERFMPSHITTKKPVIHVSLNPHPDDKLTDSQLAEIGQKYMERLGYGSQPYMIFKHEDIDRQHIHIVSTRVRPDGTLVPDSFEKDRSNKIRRELEQEYNLIPANGQKQGEAWRLAPVDVSQGNLKEQVANVIKPLSGMYRFQTLGEYRALLSLYNIGVEEIKGENKGKPYRGLVYSALDSEGNRVGKPLKSSLFGKALGIEALENQFGTSKETIKADGVTARIRAAVSEALNSTRTESEFREALQKKGIDLVLRRNDEGRIFGATFIDHNERAVLNGSRLGKEFSANVLNERFADDSPREDLQTQQPKQSDNLRQTDKSATDKQPQAGHSTVDDVAGSLLSVFTPEQQGQDNNQPTIKRKKKKKRRYGRQL</sequence>
<proteinExistence type="predicted"/>
<evidence type="ECO:0000259" key="2">
    <source>
        <dbReference type="Pfam" id="PF03432"/>
    </source>
</evidence>
<dbReference type="RefSeq" id="WP_296946048.1">
    <property type="nucleotide sequence ID" value="NZ_LT599021.1"/>
</dbReference>
<dbReference type="NCBIfam" id="NF041325">
    <property type="entry name" value="Bacteroid_MobB"/>
    <property type="match status" value="1"/>
</dbReference>
<feature type="compositionally biased region" description="Polar residues" evidence="1">
    <location>
        <begin position="395"/>
        <end position="407"/>
    </location>
</feature>